<evidence type="ECO:0000256" key="7">
    <source>
        <dbReference type="ARBA" id="ARBA00048220"/>
    </source>
</evidence>
<proteinExistence type="inferred from homology"/>
<dbReference type="Pfam" id="PF00708">
    <property type="entry name" value="Acylphosphatase"/>
    <property type="match status" value="1"/>
</dbReference>
<dbReference type="Pfam" id="PF01300">
    <property type="entry name" value="Sua5_yciO_yrdC"/>
    <property type="match status" value="1"/>
</dbReference>
<comment type="catalytic activity">
    <reaction evidence="7 8">
        <text>C-terminal L-cysteinyl-[HypE protein] + carbamoyl phosphate + ATP + H2O = C-terminal S-carboxamide-L-cysteinyl-[HypE protein] + AMP + phosphate + diphosphate + H(+)</text>
        <dbReference type="Rhea" id="RHEA:55636"/>
        <dbReference type="Rhea" id="RHEA-COMP:14247"/>
        <dbReference type="Rhea" id="RHEA-COMP:14392"/>
        <dbReference type="ChEBI" id="CHEBI:15377"/>
        <dbReference type="ChEBI" id="CHEBI:15378"/>
        <dbReference type="ChEBI" id="CHEBI:30616"/>
        <dbReference type="ChEBI" id="CHEBI:33019"/>
        <dbReference type="ChEBI" id="CHEBI:43474"/>
        <dbReference type="ChEBI" id="CHEBI:58228"/>
        <dbReference type="ChEBI" id="CHEBI:76913"/>
        <dbReference type="ChEBI" id="CHEBI:139126"/>
        <dbReference type="ChEBI" id="CHEBI:456215"/>
    </reaction>
</comment>
<evidence type="ECO:0000256" key="5">
    <source>
        <dbReference type="ARBA" id="ARBA00022771"/>
    </source>
</evidence>
<dbReference type="Gene3D" id="3.30.110.120">
    <property type="match status" value="1"/>
</dbReference>
<dbReference type="KEGG" id="mpar:F7D14_04525"/>
<keyword evidence="13" id="KW-1185">Reference proteome</keyword>
<comment type="catalytic activity">
    <reaction evidence="9">
        <text>an acyl phosphate + H2O = a carboxylate + phosphate + H(+)</text>
        <dbReference type="Rhea" id="RHEA:14965"/>
        <dbReference type="ChEBI" id="CHEBI:15377"/>
        <dbReference type="ChEBI" id="CHEBI:15378"/>
        <dbReference type="ChEBI" id="CHEBI:29067"/>
        <dbReference type="ChEBI" id="CHEBI:43474"/>
        <dbReference type="ChEBI" id="CHEBI:59918"/>
        <dbReference type="EC" id="3.6.1.7"/>
    </reaction>
</comment>
<dbReference type="PIRSF" id="PIRSF006256">
    <property type="entry name" value="CMPcnvr_hdrg_mat"/>
    <property type="match status" value="1"/>
</dbReference>
<dbReference type="InterPro" id="IPR017945">
    <property type="entry name" value="DHBP_synth_RibB-like_a/b_dom"/>
</dbReference>
<organism evidence="12 13">
    <name type="scientific">Methylocystis parvus</name>
    <dbReference type="NCBI Taxonomy" id="134"/>
    <lineage>
        <taxon>Bacteria</taxon>
        <taxon>Pseudomonadati</taxon>
        <taxon>Pseudomonadota</taxon>
        <taxon>Alphaproteobacteria</taxon>
        <taxon>Hyphomicrobiales</taxon>
        <taxon>Methylocystaceae</taxon>
        <taxon>Methylocystis</taxon>
    </lineage>
</organism>
<evidence type="ECO:0000256" key="6">
    <source>
        <dbReference type="ARBA" id="ARBA00022833"/>
    </source>
</evidence>
<dbReference type="InterPro" id="IPR036046">
    <property type="entry name" value="Acylphosphatase-like_dom_sf"/>
</dbReference>
<keyword evidence="3" id="KW-0436">Ligase</keyword>
<keyword evidence="12" id="KW-0808">Transferase</keyword>
<dbReference type="NCBIfam" id="TIGR00143">
    <property type="entry name" value="hypF"/>
    <property type="match status" value="1"/>
</dbReference>
<accession>A0A6B8M1S1</accession>
<evidence type="ECO:0000313" key="13">
    <source>
        <dbReference type="Proteomes" id="UP000422569"/>
    </source>
</evidence>
<dbReference type="InterPro" id="IPR006070">
    <property type="entry name" value="Sua5-like_dom"/>
</dbReference>
<feature type="domain" description="YrdC-like" evidence="11">
    <location>
        <begin position="196"/>
        <end position="393"/>
    </location>
</feature>
<dbReference type="Gene3D" id="3.30.420.40">
    <property type="match status" value="1"/>
</dbReference>
<dbReference type="InterPro" id="IPR041440">
    <property type="entry name" value="HypF_C"/>
</dbReference>
<comment type="function">
    <text evidence="8">Involved in the maturation of [NiFe] hydrogenases. Along with HypE, it catalyzes the synthesis of the CN ligands of the active site iron of [NiFe]-hydrogenases. HypF functions as a carbamoyl transferase using carbamoylphosphate as a substrate and transferring the carboxamido moiety in an ATP-dependent reaction to the thiolate of the C-terminal cysteine of HypE yielding a protein-S-carboxamide.</text>
</comment>
<feature type="active site" evidence="9">
    <location>
        <position position="30"/>
    </location>
</feature>
<evidence type="ECO:0000259" key="11">
    <source>
        <dbReference type="PROSITE" id="PS51163"/>
    </source>
</evidence>
<keyword evidence="6" id="KW-0862">Zinc</keyword>
<dbReference type="PANTHER" id="PTHR42959:SF1">
    <property type="entry name" value="CARBAMOYLTRANSFERASE HYPF"/>
    <property type="match status" value="1"/>
</dbReference>
<dbReference type="GO" id="GO:0016874">
    <property type="term" value="F:ligase activity"/>
    <property type="evidence" value="ECO:0007669"/>
    <property type="project" value="UniProtKB-UniRule"/>
</dbReference>
<dbReference type="SUPFAM" id="SSF54975">
    <property type="entry name" value="Acylphosphatase/BLUF domain-like"/>
    <property type="match status" value="1"/>
</dbReference>
<dbReference type="Gene3D" id="3.90.870.50">
    <property type="match status" value="1"/>
</dbReference>
<dbReference type="InterPro" id="IPR001792">
    <property type="entry name" value="Acylphosphatase-like_dom"/>
</dbReference>
<dbReference type="UniPathway" id="UPA00335"/>
<reference evidence="12 13" key="1">
    <citation type="submission" date="2019-09" db="EMBL/GenBank/DDBJ databases">
        <title>Isolation and complete genome sequencing of Methylocystis species.</title>
        <authorList>
            <person name="Rumah B.L."/>
            <person name="Stead C.E."/>
            <person name="Stevens B.C."/>
            <person name="Minton N.P."/>
            <person name="Grosse-Honebrink A."/>
            <person name="Zhang Y."/>
        </authorList>
    </citation>
    <scope>NUCLEOTIDE SEQUENCE [LARGE SCALE GENOMIC DNA]</scope>
    <source>
        <strain evidence="12 13">BRCS2</strain>
    </source>
</reference>
<dbReference type="InterPro" id="IPR011125">
    <property type="entry name" value="Znf_HypF"/>
</dbReference>
<dbReference type="GO" id="GO:0051604">
    <property type="term" value="P:protein maturation"/>
    <property type="evidence" value="ECO:0007669"/>
    <property type="project" value="TreeGrafter"/>
</dbReference>
<dbReference type="EMBL" id="CP044331">
    <property type="protein sequence ID" value="QGM96811.1"/>
    <property type="molecule type" value="Genomic_DNA"/>
</dbReference>
<dbReference type="PANTHER" id="PTHR42959">
    <property type="entry name" value="CARBAMOYLTRANSFERASE"/>
    <property type="match status" value="1"/>
</dbReference>
<dbReference type="GO" id="GO:0008270">
    <property type="term" value="F:zinc ion binding"/>
    <property type="evidence" value="ECO:0007669"/>
    <property type="project" value="UniProtKB-KW"/>
</dbReference>
<dbReference type="PROSITE" id="PS51160">
    <property type="entry name" value="ACYLPHOSPHATASE_3"/>
    <property type="match status" value="1"/>
</dbReference>
<dbReference type="EC" id="6.2.-.-" evidence="8"/>
<feature type="active site" evidence="9">
    <location>
        <position position="48"/>
    </location>
</feature>
<evidence type="ECO:0000256" key="4">
    <source>
        <dbReference type="ARBA" id="ARBA00022723"/>
    </source>
</evidence>
<protein>
    <recommendedName>
        <fullName evidence="8">Carbamoyltransferase HypF</fullName>
        <ecNumber evidence="8">6.2.-.-</ecNumber>
    </recommendedName>
</protein>
<dbReference type="Pfam" id="PF22521">
    <property type="entry name" value="HypF_C_2"/>
    <property type="match status" value="1"/>
</dbReference>
<keyword evidence="9" id="KW-0378">Hydrolase</keyword>
<gene>
    <name evidence="12" type="primary">hypF</name>
    <name evidence="12" type="ORF">F7D14_04525</name>
</gene>
<dbReference type="PROSITE" id="PS51163">
    <property type="entry name" value="YRDC"/>
    <property type="match status" value="1"/>
</dbReference>
<dbReference type="InterPro" id="IPR004421">
    <property type="entry name" value="Carbamoyltransferase_HypF"/>
</dbReference>
<evidence type="ECO:0000256" key="3">
    <source>
        <dbReference type="ARBA" id="ARBA00022598"/>
    </source>
</evidence>
<evidence type="ECO:0000256" key="9">
    <source>
        <dbReference type="PROSITE-ProRule" id="PRU00520"/>
    </source>
</evidence>
<evidence type="ECO:0000256" key="8">
    <source>
        <dbReference type="PIRNR" id="PIRNR006256"/>
    </source>
</evidence>
<sequence length="762" mass="81545">MASPAACAAPTEPERRRLRLRGAVQGVGFRPFVYNLALRYGLSGFVQNDGDGVLIEVEGAPHDDFLRALRGEKPPLAVIDSIDVAHIDPRRDRGFTIRESAGGNARTRIVADAAVCEACLDELFDPESRFHLYPFVTCTHCGPRFTITSSLPYDRPQTSMARFSMCEDCARDYGDPKSRRFHAETIACPKCGPRLERDPQAIVSALRAGRIVALKGIGGFHLICDARNEAAVDELRRRKARDAKPFAVMAANIASVSLFAAPSEAERDLLRRRARPIVVLPSKGTLPRSIAPGLARIGVMLPYAPLHHLLFHAAAGFPAAKDQREAASDFVIVATSANPGGEPLVVDDDDARRRLSGIADLIVGHDRPILVRADDSVMAVAGGAPIFLRRARGFVPEPIDLGADGPCAIAFGAHLKTTVTVTRGREAFVSQHIGDLDDAETVRFFEETTRHLVSILNVRPEIAACDAHPDFFSTRIAEETGLPLYKVQHHAAHVAAIAAEHGTSDAILGAALDGYGMGDDGGAWGGELMLLENASWKRLGHLAPLALIGGDRAAREPWRMGMAALAAIDRLDLSAKFFPDVPQAANVGARMRKQGAARTTSMGRLFDAVAALAGVCPAQRYEGQAAMELEALVESPRLLDNAYRLRDGVLDFAPFLAFVATERPSARETAEYFHGALIDGCADWIAEAAGALGLQRVALGGGCLMNRALADGLCGALRARGIEPLCARLAPCNDGGISLGQAALARAAFQTGRREKESAACV</sequence>
<dbReference type="InterPro" id="IPR051060">
    <property type="entry name" value="Carbamoyltrans_HypF-like"/>
</dbReference>
<dbReference type="SUPFAM" id="SSF55821">
    <property type="entry name" value="YrdC/RibB"/>
    <property type="match status" value="1"/>
</dbReference>
<dbReference type="GO" id="GO:0003725">
    <property type="term" value="F:double-stranded RNA binding"/>
    <property type="evidence" value="ECO:0007669"/>
    <property type="project" value="InterPro"/>
</dbReference>
<evidence type="ECO:0000259" key="10">
    <source>
        <dbReference type="PROSITE" id="PS51160"/>
    </source>
</evidence>
<comment type="similarity">
    <text evidence="2 8">Belongs to the carbamoyltransferase HypF family.</text>
</comment>
<name>A0A6B8M1S1_9HYPH</name>
<dbReference type="RefSeq" id="WP_016919614.1">
    <property type="nucleotide sequence ID" value="NZ_CP044331.1"/>
</dbReference>
<evidence type="ECO:0000256" key="2">
    <source>
        <dbReference type="ARBA" id="ARBA00008097"/>
    </source>
</evidence>
<dbReference type="GO" id="GO:0003998">
    <property type="term" value="F:acylphosphatase activity"/>
    <property type="evidence" value="ECO:0007669"/>
    <property type="project" value="UniProtKB-EC"/>
</dbReference>
<evidence type="ECO:0000313" key="12">
    <source>
        <dbReference type="EMBL" id="QGM96811.1"/>
    </source>
</evidence>
<keyword evidence="5" id="KW-0863">Zinc-finger</keyword>
<comment type="pathway">
    <text evidence="1 8">Protein modification; [NiFe] hydrogenase maturation.</text>
</comment>
<dbReference type="AlphaFoldDB" id="A0A6B8M1S1"/>
<dbReference type="InterPro" id="IPR017968">
    <property type="entry name" value="Acylphosphatase_CS"/>
</dbReference>
<dbReference type="InterPro" id="IPR055128">
    <property type="entry name" value="HypF_C_2"/>
</dbReference>
<dbReference type="Pfam" id="PF07503">
    <property type="entry name" value="zf-HYPF"/>
    <property type="match status" value="2"/>
</dbReference>
<dbReference type="Gene3D" id="3.30.420.360">
    <property type="match status" value="1"/>
</dbReference>
<keyword evidence="4" id="KW-0479">Metal-binding</keyword>
<dbReference type="PROSITE" id="PS00150">
    <property type="entry name" value="ACYLPHOSPHATASE_1"/>
    <property type="match status" value="1"/>
</dbReference>
<dbReference type="Proteomes" id="UP000422569">
    <property type="component" value="Chromosome"/>
</dbReference>
<dbReference type="Pfam" id="PF17788">
    <property type="entry name" value="HypF_C"/>
    <property type="match status" value="1"/>
</dbReference>
<feature type="domain" description="Acylphosphatase-like" evidence="10">
    <location>
        <begin position="15"/>
        <end position="99"/>
    </location>
</feature>
<evidence type="ECO:0000256" key="1">
    <source>
        <dbReference type="ARBA" id="ARBA00004711"/>
    </source>
</evidence>
<dbReference type="GO" id="GO:0016743">
    <property type="term" value="F:carboxyl- or carbamoyltransferase activity"/>
    <property type="evidence" value="ECO:0007669"/>
    <property type="project" value="UniProtKB-UniRule"/>
</dbReference>